<reference evidence="2" key="1">
    <citation type="submission" date="2022-07" db="EMBL/GenBank/DDBJ databases">
        <title>Phylogenomic reconstructions and comparative analyses of Kickxellomycotina fungi.</title>
        <authorList>
            <person name="Reynolds N.K."/>
            <person name="Stajich J.E."/>
            <person name="Barry K."/>
            <person name="Grigoriev I.V."/>
            <person name="Crous P."/>
            <person name="Smith M.E."/>
        </authorList>
    </citation>
    <scope>NUCLEOTIDE SEQUENCE</scope>
    <source>
        <strain evidence="2">IMI 214461</strain>
    </source>
</reference>
<feature type="region of interest" description="Disordered" evidence="1">
    <location>
        <begin position="129"/>
        <end position="172"/>
    </location>
</feature>
<gene>
    <name evidence="2" type="ORF">H4R26_002276</name>
</gene>
<evidence type="ECO:0000256" key="1">
    <source>
        <dbReference type="SAM" id="MobiDB-lite"/>
    </source>
</evidence>
<sequence length="337" mass="35895">MDIKGAPPTKVRDKSAPGTAAGGASSGPNVKPVVSGSDPSLLGRITQSATKLASTIAHGATQGRLVPGSDALAEAKTGQQAGSVSASQAWVAESSLTHDANTRHMPERQVLGDAAFAFRHHVRAAVRHDEQRYSEDGRRSTEHVDYKGKGTVHIPPSLQEPARPGNSEAGTGIHAESHQVGLAQGLDGQAVADFLSQTMPASMSVTQTRTSVHEQQPHLARQQILPRPETSGAVDPVAYLQGTTYAADMELLDHQVPQSLQEASSRHAPAASPLGMSRAWDEHGASVLEEWQLNEAWDRAWMDTTWGTTQKDAQAKPRAEPVLPSTKNLSNLLKPRI</sequence>
<evidence type="ECO:0000313" key="2">
    <source>
        <dbReference type="EMBL" id="KAJ2004868.1"/>
    </source>
</evidence>
<dbReference type="OrthoDB" id="5588573at2759"/>
<comment type="caution">
    <text evidence="2">The sequence shown here is derived from an EMBL/GenBank/DDBJ whole genome shotgun (WGS) entry which is preliminary data.</text>
</comment>
<dbReference type="AlphaFoldDB" id="A0A9W8EG49"/>
<evidence type="ECO:0000313" key="3">
    <source>
        <dbReference type="Proteomes" id="UP001150907"/>
    </source>
</evidence>
<organism evidence="2 3">
    <name type="scientific">Coemansia thaxteri</name>
    <dbReference type="NCBI Taxonomy" id="2663907"/>
    <lineage>
        <taxon>Eukaryota</taxon>
        <taxon>Fungi</taxon>
        <taxon>Fungi incertae sedis</taxon>
        <taxon>Zoopagomycota</taxon>
        <taxon>Kickxellomycotina</taxon>
        <taxon>Kickxellomycetes</taxon>
        <taxon>Kickxellales</taxon>
        <taxon>Kickxellaceae</taxon>
        <taxon>Coemansia</taxon>
    </lineage>
</organism>
<feature type="compositionally biased region" description="Basic and acidic residues" evidence="1">
    <location>
        <begin position="129"/>
        <end position="148"/>
    </location>
</feature>
<feature type="region of interest" description="Disordered" evidence="1">
    <location>
        <begin position="308"/>
        <end position="337"/>
    </location>
</feature>
<accession>A0A9W8EG49</accession>
<proteinExistence type="predicted"/>
<feature type="region of interest" description="Disordered" evidence="1">
    <location>
        <begin position="1"/>
        <end position="42"/>
    </location>
</feature>
<keyword evidence="3" id="KW-1185">Reference proteome</keyword>
<protein>
    <submittedName>
        <fullName evidence="2">Uncharacterized protein</fullName>
    </submittedName>
</protein>
<dbReference type="EMBL" id="JANBQF010000130">
    <property type="protein sequence ID" value="KAJ2004868.1"/>
    <property type="molecule type" value="Genomic_DNA"/>
</dbReference>
<name>A0A9W8EG49_9FUNG</name>
<dbReference type="Proteomes" id="UP001150907">
    <property type="component" value="Unassembled WGS sequence"/>
</dbReference>